<name>A0A3A1TZF7_9MICO</name>
<evidence type="ECO:0000313" key="2">
    <source>
        <dbReference type="EMBL" id="RIX26410.1"/>
    </source>
</evidence>
<dbReference type="EMBL" id="QXTG01000003">
    <property type="protein sequence ID" value="RIX26410.1"/>
    <property type="molecule type" value="Genomic_DNA"/>
</dbReference>
<evidence type="ECO:0000313" key="3">
    <source>
        <dbReference type="Proteomes" id="UP000265742"/>
    </source>
</evidence>
<reference evidence="3" key="1">
    <citation type="submission" date="2018-09" db="EMBL/GenBank/DDBJ databases">
        <authorList>
            <person name="Kim I."/>
        </authorList>
    </citation>
    <scope>NUCLEOTIDE SEQUENCE [LARGE SCALE GENOMIC DNA]</scope>
    <source>
        <strain evidence="3">DD4a</strain>
    </source>
</reference>
<feature type="domain" description="Polysaccharide pyruvyl transferase" evidence="1">
    <location>
        <begin position="51"/>
        <end position="325"/>
    </location>
</feature>
<organism evidence="2 3">
    <name type="scientific">Amnibacterium setariae</name>
    <dbReference type="NCBI Taxonomy" id="2306585"/>
    <lineage>
        <taxon>Bacteria</taxon>
        <taxon>Bacillati</taxon>
        <taxon>Actinomycetota</taxon>
        <taxon>Actinomycetes</taxon>
        <taxon>Micrococcales</taxon>
        <taxon>Microbacteriaceae</taxon>
        <taxon>Amnibacterium</taxon>
    </lineage>
</organism>
<dbReference type="Pfam" id="PF04230">
    <property type="entry name" value="PS_pyruv_trans"/>
    <property type="match status" value="1"/>
</dbReference>
<proteinExistence type="predicted"/>
<keyword evidence="2" id="KW-0808">Transferase</keyword>
<protein>
    <submittedName>
        <fullName evidence="2">Polysaccharide pyruvyl transferase family protein</fullName>
    </submittedName>
</protein>
<dbReference type="Proteomes" id="UP000265742">
    <property type="component" value="Unassembled WGS sequence"/>
</dbReference>
<accession>A0A3A1TZF7</accession>
<gene>
    <name evidence="2" type="ORF">D1781_15805</name>
</gene>
<comment type="caution">
    <text evidence="2">The sequence shown here is derived from an EMBL/GenBank/DDBJ whole genome shotgun (WGS) entry which is preliminary data.</text>
</comment>
<dbReference type="InterPro" id="IPR007345">
    <property type="entry name" value="Polysacch_pyruvyl_Trfase"/>
</dbReference>
<evidence type="ECO:0000259" key="1">
    <source>
        <dbReference type="Pfam" id="PF04230"/>
    </source>
</evidence>
<dbReference type="AlphaFoldDB" id="A0A3A1TZF7"/>
<keyword evidence="3" id="KW-1185">Reference proteome</keyword>
<sequence length="437" mass="48424">MRSAVTVLLRPSNGGGGRGRPVTRILLRAHKDPFRVARPTTVYRRNLIGDNVGNLLFSSASYKLLQTAGTEIEVGGMKGGRAEAERINATADHVVIPLANAFRPSYQQTLDRMSETIEALTVPVTVLGVGAQLRLDGKVERLDGVKASVQRFVRAVLDHAPSIGVRGEFTEGYLRGLGFRDVDVIGCPSVFLKGPGLRVEKRVPALTAESRISLNLSPYVPGLVPIVERHMERYPNLRYAAQHRDALGMLLDRDHRPAQTKTDQTRLPTHHAHPLVRDGRTSFFVDPEPWIRYLAGFDYSLGTRIHGNIAALLAGTPATVLAHDSRTLELVRFYDIPHRLMKQTGPDTDAAELYEEADFTAFNDRHQARFDRFAEFLGAHGLQHVYAPGQDPEHFDRRVAATRWPGDVGATPPQVRPGFRLADLVGPRIRRFRTAAA</sequence>
<dbReference type="GO" id="GO:0016740">
    <property type="term" value="F:transferase activity"/>
    <property type="evidence" value="ECO:0007669"/>
    <property type="project" value="UniProtKB-KW"/>
</dbReference>